<dbReference type="SUPFAM" id="SSF52402">
    <property type="entry name" value="Adenine nucleotide alpha hydrolases-like"/>
    <property type="match status" value="1"/>
</dbReference>
<dbReference type="InterPro" id="IPR006015">
    <property type="entry name" value="Universal_stress_UspA"/>
</dbReference>
<protein>
    <recommendedName>
        <fullName evidence="2">UspA domain-containing protein</fullName>
    </recommendedName>
</protein>
<organism evidence="3">
    <name type="scientific">Prasinoderma singulare</name>
    <dbReference type="NCBI Taxonomy" id="676789"/>
    <lineage>
        <taxon>Eukaryota</taxon>
        <taxon>Viridiplantae</taxon>
        <taxon>Prasinodermophyta</taxon>
        <taxon>Prasinodermophyceae</taxon>
        <taxon>Prasinodermales</taxon>
        <taxon>Prasinodermaceae</taxon>
        <taxon>Prasinoderma</taxon>
    </lineage>
</organism>
<dbReference type="Gene3D" id="3.40.50.620">
    <property type="entry name" value="HUPs"/>
    <property type="match status" value="1"/>
</dbReference>
<dbReference type="InterPro" id="IPR006016">
    <property type="entry name" value="UspA"/>
</dbReference>
<reference evidence="3" key="1">
    <citation type="submission" date="2021-01" db="EMBL/GenBank/DDBJ databases">
        <authorList>
            <person name="Corre E."/>
            <person name="Pelletier E."/>
            <person name="Niang G."/>
            <person name="Scheremetjew M."/>
            <person name="Finn R."/>
            <person name="Kale V."/>
            <person name="Holt S."/>
            <person name="Cochrane G."/>
            <person name="Meng A."/>
            <person name="Brown T."/>
            <person name="Cohen L."/>
        </authorList>
    </citation>
    <scope>NUCLEOTIDE SEQUENCE</scope>
    <source>
        <strain evidence="3">RCC927</strain>
    </source>
</reference>
<dbReference type="EMBL" id="HBHY01016850">
    <property type="protein sequence ID" value="CAE0146560.1"/>
    <property type="molecule type" value="Transcribed_RNA"/>
</dbReference>
<gene>
    <name evidence="3" type="ORF">PSIN1315_LOCUS10919</name>
</gene>
<feature type="domain" description="UspA" evidence="2">
    <location>
        <begin position="34"/>
        <end position="129"/>
    </location>
</feature>
<evidence type="ECO:0000313" key="3">
    <source>
        <dbReference type="EMBL" id="CAE0146560.1"/>
    </source>
</evidence>
<dbReference type="InterPro" id="IPR014729">
    <property type="entry name" value="Rossmann-like_a/b/a_fold"/>
</dbReference>
<dbReference type="PANTHER" id="PTHR46268:SF6">
    <property type="entry name" value="UNIVERSAL STRESS PROTEIN UP12"/>
    <property type="match status" value="1"/>
</dbReference>
<dbReference type="Pfam" id="PF00582">
    <property type="entry name" value="Usp"/>
    <property type="match status" value="1"/>
</dbReference>
<accession>A0A7S3BVR2</accession>
<name>A0A7S3BVR2_9VIRI</name>
<dbReference type="PANTHER" id="PTHR46268">
    <property type="entry name" value="STRESS RESPONSE PROTEIN NHAX"/>
    <property type="match status" value="1"/>
</dbReference>
<evidence type="ECO:0000259" key="2">
    <source>
        <dbReference type="Pfam" id="PF00582"/>
    </source>
</evidence>
<proteinExistence type="inferred from homology"/>
<sequence length="143" mass="15292">MLLTHVVSFGETLAAAPEQVAFAGGPGPPPLMNLEQRDELIKAALERNEEMLLNFAEPLVAKNVPVEVSVVVEKTLEDTAHVLSQLALDYSAELVVVGSTGKNWIERLLLGSVSHYLITKLHLPVCVVPGGAQPADEEKSASD</sequence>
<evidence type="ECO:0000256" key="1">
    <source>
        <dbReference type="ARBA" id="ARBA00008791"/>
    </source>
</evidence>
<dbReference type="PRINTS" id="PR01438">
    <property type="entry name" value="UNVRSLSTRESS"/>
</dbReference>
<dbReference type="AlphaFoldDB" id="A0A7S3BVR2"/>
<comment type="similarity">
    <text evidence="1">Belongs to the universal stress protein A family.</text>
</comment>